<dbReference type="AlphaFoldDB" id="A0A2H0WB31"/>
<dbReference type="InterPro" id="IPR027417">
    <property type="entry name" value="P-loop_NTPase"/>
</dbReference>
<evidence type="ECO:0000259" key="13">
    <source>
        <dbReference type="Pfam" id="PF00006"/>
    </source>
</evidence>
<dbReference type="NCBIfam" id="TIGR00962">
    <property type="entry name" value="atpA"/>
    <property type="match status" value="1"/>
</dbReference>
<dbReference type="EMBL" id="PEZT01000019">
    <property type="protein sequence ID" value="PIS09099.1"/>
    <property type="molecule type" value="Genomic_DNA"/>
</dbReference>
<comment type="subcellular location">
    <subcellularLocation>
        <location evidence="11">Cell membrane</location>
        <topology evidence="11">Peripheral membrane protein</topology>
    </subcellularLocation>
    <subcellularLocation>
        <location evidence="1">Membrane</location>
    </subcellularLocation>
</comment>
<keyword evidence="5 11" id="KW-0067">ATP-binding</keyword>
<dbReference type="InterPro" id="IPR036121">
    <property type="entry name" value="ATPase_F1/V1/A1_a/bsu_N_sf"/>
</dbReference>
<evidence type="ECO:0000256" key="12">
    <source>
        <dbReference type="SAM" id="MobiDB-lite"/>
    </source>
</evidence>
<dbReference type="GO" id="GO:0043531">
    <property type="term" value="F:ADP binding"/>
    <property type="evidence" value="ECO:0007669"/>
    <property type="project" value="TreeGrafter"/>
</dbReference>
<evidence type="ECO:0000256" key="8">
    <source>
        <dbReference type="ARBA" id="ARBA00023136"/>
    </source>
</evidence>
<dbReference type="EC" id="7.1.2.2" evidence="11"/>
<dbReference type="FunFam" id="1.20.150.20:FF:000001">
    <property type="entry name" value="ATP synthase subunit alpha"/>
    <property type="match status" value="1"/>
</dbReference>
<dbReference type="Pfam" id="PF02874">
    <property type="entry name" value="ATP-synt_ab_N"/>
    <property type="match status" value="1"/>
</dbReference>
<dbReference type="PROSITE" id="PS00152">
    <property type="entry name" value="ATPASE_ALPHA_BETA"/>
    <property type="match status" value="1"/>
</dbReference>
<dbReference type="InterPro" id="IPR005294">
    <property type="entry name" value="ATP_synth_F1_asu"/>
</dbReference>
<evidence type="ECO:0000313" key="17">
    <source>
        <dbReference type="Proteomes" id="UP000230093"/>
    </source>
</evidence>
<accession>A0A2H0WB31</accession>
<organism evidence="16 17">
    <name type="scientific">Candidatus Beckwithbacteria bacterium CG10_big_fil_rev_8_21_14_0_10_34_10</name>
    <dbReference type="NCBI Taxonomy" id="1974495"/>
    <lineage>
        <taxon>Bacteria</taxon>
        <taxon>Candidatus Beckwithiibacteriota</taxon>
    </lineage>
</organism>
<evidence type="ECO:0000259" key="15">
    <source>
        <dbReference type="Pfam" id="PF02874"/>
    </source>
</evidence>
<feature type="domain" description="ATP synthase alpha subunit C-terminal" evidence="14">
    <location>
        <begin position="376"/>
        <end position="498"/>
    </location>
</feature>
<comment type="similarity">
    <text evidence="2 11">Belongs to the ATPase alpha/beta chains family.</text>
</comment>
<dbReference type="InterPro" id="IPR004100">
    <property type="entry name" value="ATPase_F1/V1/A1_a/bsu_N"/>
</dbReference>
<dbReference type="CDD" id="cd18116">
    <property type="entry name" value="ATP-synt_F1_alpha_N"/>
    <property type="match status" value="1"/>
</dbReference>
<feature type="binding site" evidence="11">
    <location>
        <begin position="174"/>
        <end position="181"/>
    </location>
    <ligand>
        <name>ATP</name>
        <dbReference type="ChEBI" id="CHEBI:30616"/>
    </ligand>
</feature>
<dbReference type="CDD" id="cd18113">
    <property type="entry name" value="ATP-synt_F1_alpha_C"/>
    <property type="match status" value="1"/>
</dbReference>
<dbReference type="HAMAP" id="MF_01346">
    <property type="entry name" value="ATP_synth_alpha_bact"/>
    <property type="match status" value="1"/>
</dbReference>
<dbReference type="GO" id="GO:0046933">
    <property type="term" value="F:proton-transporting ATP synthase activity, rotational mechanism"/>
    <property type="evidence" value="ECO:0007669"/>
    <property type="project" value="UniProtKB-UniRule"/>
</dbReference>
<feature type="region of interest" description="Disordered" evidence="12">
    <location>
        <begin position="510"/>
        <end position="552"/>
    </location>
</feature>
<keyword evidence="3 11" id="KW-0813">Transport</keyword>
<dbReference type="CDD" id="cd01132">
    <property type="entry name" value="F1-ATPase_alpha_CD"/>
    <property type="match status" value="1"/>
</dbReference>
<evidence type="ECO:0000256" key="1">
    <source>
        <dbReference type="ARBA" id="ARBA00004370"/>
    </source>
</evidence>
<dbReference type="PANTHER" id="PTHR48082">
    <property type="entry name" value="ATP SYNTHASE SUBUNIT ALPHA, MITOCHONDRIAL"/>
    <property type="match status" value="1"/>
</dbReference>
<reference evidence="17" key="1">
    <citation type="submission" date="2017-09" db="EMBL/GenBank/DDBJ databases">
        <title>Depth-based differentiation of microbial function through sediment-hosted aquifers and enrichment of novel symbionts in the deep terrestrial subsurface.</title>
        <authorList>
            <person name="Probst A.J."/>
            <person name="Ladd B."/>
            <person name="Jarett J.K."/>
            <person name="Geller-Mcgrath D.E."/>
            <person name="Sieber C.M.K."/>
            <person name="Emerson J.B."/>
            <person name="Anantharaman K."/>
            <person name="Thomas B.C."/>
            <person name="Malmstrom R."/>
            <person name="Stieglmeier M."/>
            <person name="Klingl A."/>
            <person name="Woyke T."/>
            <person name="Ryan C.M."/>
            <person name="Banfield J.F."/>
        </authorList>
    </citation>
    <scope>NUCLEOTIDE SEQUENCE [LARGE SCALE GENOMIC DNA]</scope>
</reference>
<evidence type="ECO:0000256" key="9">
    <source>
        <dbReference type="ARBA" id="ARBA00023196"/>
    </source>
</evidence>
<feature type="domain" description="ATPase F1/V1/A1 complex alpha/beta subunit N-terminal" evidence="15">
    <location>
        <begin position="34"/>
        <end position="97"/>
    </location>
</feature>
<dbReference type="SUPFAM" id="SSF50615">
    <property type="entry name" value="N-terminal domain of alpha and beta subunits of F1 ATP synthase"/>
    <property type="match status" value="1"/>
</dbReference>
<dbReference type="SUPFAM" id="SSF47917">
    <property type="entry name" value="C-terminal domain of alpha and beta subunits of F1 ATP synthase"/>
    <property type="match status" value="1"/>
</dbReference>
<dbReference type="FunFam" id="3.40.50.300:FF:000002">
    <property type="entry name" value="ATP synthase subunit alpha"/>
    <property type="match status" value="1"/>
</dbReference>
<dbReference type="Proteomes" id="UP000230093">
    <property type="component" value="Unassembled WGS sequence"/>
</dbReference>
<feature type="site" description="Required for activity" evidence="11">
    <location>
        <position position="367"/>
    </location>
</feature>
<dbReference type="SUPFAM" id="SSF52540">
    <property type="entry name" value="P-loop containing nucleoside triphosphate hydrolases"/>
    <property type="match status" value="1"/>
</dbReference>
<dbReference type="InterPro" id="IPR000194">
    <property type="entry name" value="ATPase_F1/V1/A1_a/bsu_nucl-bd"/>
</dbReference>
<name>A0A2H0WB31_9BACT</name>
<comment type="function">
    <text evidence="11">Produces ATP from ADP in the presence of a proton gradient across the membrane. The alpha chain is a regulatory subunit.</text>
</comment>
<dbReference type="InterPro" id="IPR033732">
    <property type="entry name" value="ATP_synth_F1_a_nt-bd_dom"/>
</dbReference>
<keyword evidence="6 11" id="KW-1278">Translocase</keyword>
<evidence type="ECO:0000256" key="2">
    <source>
        <dbReference type="ARBA" id="ARBA00008936"/>
    </source>
</evidence>
<comment type="caution">
    <text evidence="16">The sequence shown here is derived from an EMBL/GenBank/DDBJ whole genome shotgun (WGS) entry which is preliminary data.</text>
</comment>
<dbReference type="InterPro" id="IPR000793">
    <property type="entry name" value="ATP_synth_asu_C"/>
</dbReference>
<evidence type="ECO:0000256" key="6">
    <source>
        <dbReference type="ARBA" id="ARBA00022967"/>
    </source>
</evidence>
<evidence type="ECO:0000256" key="5">
    <source>
        <dbReference type="ARBA" id="ARBA00022840"/>
    </source>
</evidence>
<evidence type="ECO:0000256" key="10">
    <source>
        <dbReference type="ARBA" id="ARBA00023310"/>
    </source>
</evidence>
<dbReference type="InterPro" id="IPR038376">
    <property type="entry name" value="ATP_synth_asu_C_sf"/>
</dbReference>
<protein>
    <recommendedName>
        <fullName evidence="11">ATP synthase subunit alpha</fullName>
        <ecNumber evidence="11">7.1.2.2</ecNumber>
    </recommendedName>
    <alternativeName>
        <fullName evidence="11">ATP synthase F1 sector subunit alpha</fullName>
    </alternativeName>
    <alternativeName>
        <fullName evidence="11">F-ATPase subunit alpha</fullName>
    </alternativeName>
</protein>
<feature type="compositionally biased region" description="Basic residues" evidence="12">
    <location>
        <begin position="540"/>
        <end position="552"/>
    </location>
</feature>
<dbReference type="Gene3D" id="1.20.150.20">
    <property type="entry name" value="ATP synthase alpha/beta chain, C-terminal domain"/>
    <property type="match status" value="1"/>
</dbReference>
<keyword evidence="10 11" id="KW-0066">ATP synthesis</keyword>
<keyword evidence="11" id="KW-1003">Cell membrane</keyword>
<dbReference type="PANTHER" id="PTHR48082:SF2">
    <property type="entry name" value="ATP SYNTHASE SUBUNIT ALPHA, MITOCHONDRIAL"/>
    <property type="match status" value="1"/>
</dbReference>
<dbReference type="Gene3D" id="3.40.50.300">
    <property type="entry name" value="P-loop containing nucleotide triphosphate hydrolases"/>
    <property type="match status" value="1"/>
</dbReference>
<keyword evidence="4 11" id="KW-0547">Nucleotide-binding</keyword>
<dbReference type="GO" id="GO:0005524">
    <property type="term" value="F:ATP binding"/>
    <property type="evidence" value="ECO:0007669"/>
    <property type="project" value="UniProtKB-UniRule"/>
</dbReference>
<dbReference type="GO" id="GO:0045259">
    <property type="term" value="C:proton-transporting ATP synthase complex"/>
    <property type="evidence" value="ECO:0007669"/>
    <property type="project" value="UniProtKB-KW"/>
</dbReference>
<dbReference type="Pfam" id="PF00306">
    <property type="entry name" value="ATP-synt_ab_C"/>
    <property type="match status" value="1"/>
</dbReference>
<gene>
    <name evidence="11" type="primary">atpA</name>
    <name evidence="16" type="ORF">COT75_03250</name>
</gene>
<feature type="domain" description="ATPase F1/V1/A1 complex alpha/beta subunit nucleotide-binding" evidence="13">
    <location>
        <begin position="154"/>
        <end position="369"/>
    </location>
</feature>
<evidence type="ECO:0000256" key="7">
    <source>
        <dbReference type="ARBA" id="ARBA00023065"/>
    </source>
</evidence>
<evidence type="ECO:0000259" key="14">
    <source>
        <dbReference type="Pfam" id="PF00306"/>
    </source>
</evidence>
<evidence type="ECO:0000256" key="3">
    <source>
        <dbReference type="ARBA" id="ARBA00022448"/>
    </source>
</evidence>
<keyword evidence="7 11" id="KW-0406">Ion transport</keyword>
<dbReference type="InterPro" id="IPR020003">
    <property type="entry name" value="ATPase_a/bsu_AS"/>
</dbReference>
<evidence type="ECO:0000313" key="16">
    <source>
        <dbReference type="EMBL" id="PIS09099.1"/>
    </source>
</evidence>
<evidence type="ECO:0000256" key="11">
    <source>
        <dbReference type="HAMAP-Rule" id="MF_01346"/>
    </source>
</evidence>
<evidence type="ECO:0000256" key="4">
    <source>
        <dbReference type="ARBA" id="ARBA00022741"/>
    </source>
</evidence>
<keyword evidence="9 11" id="KW-0139">CF(1)</keyword>
<dbReference type="Gene3D" id="2.40.30.20">
    <property type="match status" value="1"/>
</dbReference>
<dbReference type="InterPro" id="IPR023366">
    <property type="entry name" value="ATP_synth_asu-like_sf"/>
</dbReference>
<comment type="catalytic activity">
    <reaction evidence="11">
        <text>ATP + H2O + 4 H(+)(in) = ADP + phosphate + 5 H(+)(out)</text>
        <dbReference type="Rhea" id="RHEA:57720"/>
        <dbReference type="ChEBI" id="CHEBI:15377"/>
        <dbReference type="ChEBI" id="CHEBI:15378"/>
        <dbReference type="ChEBI" id="CHEBI:30616"/>
        <dbReference type="ChEBI" id="CHEBI:43474"/>
        <dbReference type="ChEBI" id="CHEBI:456216"/>
        <dbReference type="EC" id="7.1.2.2"/>
    </reaction>
</comment>
<dbReference type="NCBIfam" id="NF009884">
    <property type="entry name" value="PRK13343.1"/>
    <property type="match status" value="1"/>
</dbReference>
<sequence>MKKTNNKIKTSLNYDHLFKDVDHFKPETAVYDFGKILSIGDGIAKISGLPQAMYNEIIAFPNNIYGLVFNLEEKVIGAIVLGDDQLLKEGDEVRTTGKILQVPVSDSLIGRVINPLGKPLDNKPLPKSQENMPLETIAPGVIERQSVNTPLQTGIKAIDSIIPIGRGQRELILGDRGIGKTALAIDTIINQKGKDVICIYVAIGQKASRIAKIIEKLKSFEALNHTIIVTANASDPASLQYLAPYSGCAIAEYFMNKKKDVLVVYDDLSKHAWAYRQLSLLMRRPSSREAYPGDIFYLHSRLLERACRLNDKNGGGSITALPIIETQAGDLSAYIPTNVISITDGQIHLETDLFFAGIRPAINPGLSVSRVGGSAQVKGMKKVAGKLKLDLSQYRELAAFAQFSTDLDPETKKIIDRGSRLIEILKQGENQPVPVEDQIIILWAATKGFLDKIEIKKIREFEKAFLDHLKSQYLKTVENIRTTKDLDPKIEKDLEKAILKLLPDFEIKEEVENNEKNENSNQLSQNEEITKELKPEKPTTKKKKNKRKPGKK</sequence>
<feature type="compositionally biased region" description="Basic and acidic residues" evidence="12">
    <location>
        <begin position="528"/>
        <end position="539"/>
    </location>
</feature>
<dbReference type="GO" id="GO:0005886">
    <property type="term" value="C:plasma membrane"/>
    <property type="evidence" value="ECO:0007669"/>
    <property type="project" value="UniProtKB-SubCell"/>
</dbReference>
<proteinExistence type="inferred from homology"/>
<keyword evidence="11" id="KW-0375">Hydrogen ion transport</keyword>
<keyword evidence="8 11" id="KW-0472">Membrane</keyword>
<dbReference type="Pfam" id="PF00006">
    <property type="entry name" value="ATP-synt_ab"/>
    <property type="match status" value="1"/>
</dbReference>